<proteinExistence type="predicted"/>
<dbReference type="EMBL" id="NSGP01000008">
    <property type="protein sequence ID" value="PAT10304.1"/>
    <property type="molecule type" value="Genomic_DNA"/>
</dbReference>
<dbReference type="AlphaFoldDB" id="A0AB36RKS8"/>
<reference evidence="3 4" key="1">
    <citation type="submission" date="2017-08" db="EMBL/GenBank/DDBJ databases">
        <title>Whole genome sequences of 6 clinical strains closest to Corynebacterium imitans.</title>
        <authorList>
            <person name="Bernier A.-M."/>
            <person name="Burdz T."/>
            <person name="Bernard K."/>
        </authorList>
    </citation>
    <scope>NUCLEOTIDE SEQUENCE [LARGE SCALE GENOMIC DNA]</scope>
    <source>
        <strain evidence="3 4">NML92-0415</strain>
    </source>
</reference>
<dbReference type="Pfam" id="PF24837">
    <property type="entry name" value="AMIN-like"/>
    <property type="match status" value="1"/>
</dbReference>
<comment type="caution">
    <text evidence="3">The sequence shown here is derived from an EMBL/GenBank/DDBJ whole genome shotgun (WGS) entry which is preliminary data.</text>
</comment>
<dbReference type="InterPro" id="IPR056303">
    <property type="entry name" value="AMIN-like"/>
</dbReference>
<gene>
    <name evidence="3" type="ORF">CKJ80_06930</name>
</gene>
<organism evidence="3 4">
    <name type="scientific">Corynebacterium hadale</name>
    <dbReference type="NCBI Taxonomy" id="2026255"/>
    <lineage>
        <taxon>Bacteria</taxon>
        <taxon>Bacillati</taxon>
        <taxon>Actinomycetota</taxon>
        <taxon>Actinomycetes</taxon>
        <taxon>Mycobacteriales</taxon>
        <taxon>Corynebacteriaceae</taxon>
        <taxon>Corynebacterium</taxon>
    </lineage>
</organism>
<sequence>MPPFPANRLSARSAYRREHCRGFSLLLAGCANEGDSGPETVTVRSTTQATEDTDAQAHDPDASVVATTGKPGDKVALAPLTKALVTPSAVAQVHQTAQAAGGDIPGSGYSNPGMPEVLRRDVRAAEHEGFDRLVFEFSGNPEVVEKAMTYQDAPDQQGTGDIEPVKGNAYLPVLLRRVAVADTPEGRQFVGRGSLGVAAGNILDVFNSGGTEGDSLFYVGLDSERDFTFQMLENPPRIVLDFPK</sequence>
<evidence type="ECO:0000313" key="3">
    <source>
        <dbReference type="EMBL" id="PAT10304.1"/>
    </source>
</evidence>
<evidence type="ECO:0000256" key="1">
    <source>
        <dbReference type="SAM" id="MobiDB-lite"/>
    </source>
</evidence>
<feature type="region of interest" description="Disordered" evidence="1">
    <location>
        <begin position="34"/>
        <end position="60"/>
    </location>
</feature>
<evidence type="ECO:0000259" key="2">
    <source>
        <dbReference type="Pfam" id="PF24837"/>
    </source>
</evidence>
<accession>A0AB36RKS8</accession>
<dbReference type="Proteomes" id="UP000218041">
    <property type="component" value="Unassembled WGS sequence"/>
</dbReference>
<dbReference type="RefSeq" id="WP_095545858.1">
    <property type="nucleotide sequence ID" value="NZ_NSGM01000001.1"/>
</dbReference>
<protein>
    <recommendedName>
        <fullName evidence="2">AMIN-like domain-containing protein</fullName>
    </recommendedName>
</protein>
<evidence type="ECO:0000313" key="4">
    <source>
        <dbReference type="Proteomes" id="UP000218041"/>
    </source>
</evidence>
<feature type="domain" description="AMIN-like" evidence="2">
    <location>
        <begin position="120"/>
        <end position="242"/>
    </location>
</feature>
<name>A0AB36RKS8_9CORY</name>